<protein>
    <submittedName>
        <fullName evidence="1">Response regulator</fullName>
    </submittedName>
</protein>
<organism evidence="1">
    <name type="scientific">Phocaeicola dorei</name>
    <dbReference type="NCBI Taxonomy" id="357276"/>
    <lineage>
        <taxon>Bacteria</taxon>
        <taxon>Pseudomonadati</taxon>
        <taxon>Bacteroidota</taxon>
        <taxon>Bacteroidia</taxon>
        <taxon>Bacteroidales</taxon>
        <taxon>Bacteroidaceae</taxon>
        <taxon>Phocaeicola</taxon>
    </lineage>
</organism>
<accession>A0A642PK85</accession>
<dbReference type="AlphaFoldDB" id="A0A642PK85"/>
<comment type="caution">
    <text evidence="1">The sequence shown here is derived from an EMBL/GenBank/DDBJ whole genome shotgun (WGS) entry which is preliminary data.</text>
</comment>
<gene>
    <name evidence="1" type="ORF">F2Y44_23280</name>
</gene>
<dbReference type="Gene3D" id="3.40.50.2300">
    <property type="match status" value="1"/>
</dbReference>
<dbReference type="SUPFAM" id="SSF52172">
    <property type="entry name" value="CheY-like"/>
    <property type="match status" value="1"/>
</dbReference>
<reference evidence="1" key="1">
    <citation type="journal article" date="2019" name="Nat. Med.">
        <title>A library of human gut bacterial isolates paired with longitudinal multiomics data enables mechanistic microbiome research.</title>
        <authorList>
            <person name="Poyet M."/>
            <person name="Groussin M."/>
            <person name="Gibbons S.M."/>
            <person name="Avila-Pacheco J."/>
            <person name="Jiang X."/>
            <person name="Kearney S.M."/>
            <person name="Perrotta A.R."/>
            <person name="Berdy B."/>
            <person name="Zhao S."/>
            <person name="Lieberman T.D."/>
            <person name="Swanson P.K."/>
            <person name="Smith M."/>
            <person name="Roesemann S."/>
            <person name="Alexander J.E."/>
            <person name="Rich S.A."/>
            <person name="Livny J."/>
            <person name="Vlamakis H."/>
            <person name="Clish C."/>
            <person name="Bullock K."/>
            <person name="Deik A."/>
            <person name="Scott J."/>
            <person name="Pierce K.A."/>
            <person name="Xavier R.J."/>
            <person name="Alm E.J."/>
        </authorList>
    </citation>
    <scope>NUCLEOTIDE SEQUENCE [LARGE SCALE GENOMIC DNA]</scope>
    <source>
        <strain evidence="1">BIOML-A8</strain>
    </source>
</reference>
<dbReference type="InterPro" id="IPR011006">
    <property type="entry name" value="CheY-like_superfamily"/>
</dbReference>
<feature type="non-terminal residue" evidence="1">
    <location>
        <position position="60"/>
    </location>
</feature>
<sequence>MEIEKVSGDYRPLILVAEDDDSNFKLIKAIIGKKCEILWAKNGEDIVNLFEENRDKAEAI</sequence>
<name>A0A642PK85_9BACT</name>
<dbReference type="EMBL" id="VVZE01000134">
    <property type="protein sequence ID" value="KAA5378074.1"/>
    <property type="molecule type" value="Genomic_DNA"/>
</dbReference>
<evidence type="ECO:0000313" key="1">
    <source>
        <dbReference type="EMBL" id="KAA5378074.1"/>
    </source>
</evidence>
<proteinExistence type="predicted"/>